<dbReference type="InterPro" id="IPR006162">
    <property type="entry name" value="Ppantetheine_attach_site"/>
</dbReference>
<dbReference type="SUPFAM" id="SSF56801">
    <property type="entry name" value="Acetyl-CoA synthetase-like"/>
    <property type="match status" value="1"/>
</dbReference>
<reference evidence="7" key="1">
    <citation type="submission" date="2020-06" db="EMBL/GenBank/DDBJ databases">
        <title>Draft genome sequences of strains closely related to Aspergillus parafelis and Aspergillus hiratsukae.</title>
        <authorList>
            <person name="Dos Santos R.A.C."/>
            <person name="Rivero-Menendez O."/>
            <person name="Steenwyk J.L."/>
            <person name="Mead M.E."/>
            <person name="Goldman G.H."/>
            <person name="Alastruey-Izquierdo A."/>
            <person name="Rokas A."/>
        </authorList>
    </citation>
    <scope>NUCLEOTIDE SEQUENCE</scope>
    <source>
        <strain evidence="6">CNM-CM5793</strain>
        <strain evidence="7">CNM-CM6106</strain>
    </source>
</reference>
<dbReference type="InterPro" id="IPR051414">
    <property type="entry name" value="Adenylate-forming_Reductase"/>
</dbReference>
<evidence type="ECO:0000259" key="5">
    <source>
        <dbReference type="Pfam" id="PF07993"/>
    </source>
</evidence>
<dbReference type="InterPro" id="IPR036291">
    <property type="entry name" value="NAD(P)-bd_dom_sf"/>
</dbReference>
<dbReference type="Pfam" id="PF07993">
    <property type="entry name" value="NAD_binding_4"/>
    <property type="match status" value="1"/>
</dbReference>
<dbReference type="SUPFAM" id="SSF53474">
    <property type="entry name" value="alpha/beta-Hydrolases"/>
    <property type="match status" value="1"/>
</dbReference>
<dbReference type="EMBL" id="JACBAF010001994">
    <property type="protein sequence ID" value="KAF7170306.1"/>
    <property type="molecule type" value="Genomic_DNA"/>
</dbReference>
<dbReference type="PANTHER" id="PTHR43439:SF2">
    <property type="entry name" value="ENZYME, PUTATIVE (JCVI)-RELATED"/>
    <property type="match status" value="1"/>
</dbReference>
<keyword evidence="1" id="KW-0596">Phosphopantetheine</keyword>
<dbReference type="Pfam" id="PF03959">
    <property type="entry name" value="FSH1"/>
    <property type="match status" value="1"/>
</dbReference>
<evidence type="ECO:0000313" key="7">
    <source>
        <dbReference type="EMBL" id="KAF7170306.1"/>
    </source>
</evidence>
<dbReference type="InterPro" id="IPR042099">
    <property type="entry name" value="ANL_N_sf"/>
</dbReference>
<feature type="domain" description="Thioester reductase (TE)" evidence="5">
    <location>
        <begin position="914"/>
        <end position="1163"/>
    </location>
</feature>
<dbReference type="InterPro" id="IPR013120">
    <property type="entry name" value="FAR_NAD-bd"/>
</dbReference>
<evidence type="ECO:0000259" key="4">
    <source>
        <dbReference type="Pfam" id="PF03959"/>
    </source>
</evidence>
<dbReference type="Gene3D" id="3.40.50.1820">
    <property type="entry name" value="alpha/beta hydrolase"/>
    <property type="match status" value="1"/>
</dbReference>
<comment type="caution">
    <text evidence="7">The sequence shown here is derived from an EMBL/GenBank/DDBJ whole genome shotgun (WGS) entry which is preliminary data.</text>
</comment>
<proteinExistence type="predicted"/>
<sequence>MHFLCLHGRGTNSDIFESQLAALRSRISPEHTFDFIDAEFDCPPAPGISDFYPSPYLGWHAQYDPPHVQAVHDYLWSVIREDGPYDGVIGFSEGAALAASLLLCHEHVHLIDGSAQPRDAPFKVAIFFNSVVMLSPSERIGSNITQSIQKVEDSYLEFLHVGSSDPQARTLPAIFGFPPSFPSRIAVPTLHVIGEHDAFAEYSRAVAGLCRQEIAEVLVFDGGHELPSPTTSGSSVNMAPDAFKSNTNQLLPAVLEIRARSNPHGAWAKFPASDHTYTSGVRTATNLEVLNAVNKLAWLLEESLGRSSEFETLAYIGPFDLRYFIILLAAIKVGYKIFLPSPRNSTAAQLHLLSKLNCNKIATTDPEPACVPTILAEYDMTKIQIPALRQLLDCHDVPNYPYAKTYEDAKDDPIFILHTSGSTGTPKPMIYTHEFVTRTMNVVRLPAPEGFVSGNDNLRTGSWFSMLPPFHVSGLGFGLMVAAFDECVPIFPLPGKPLSTGEFLEAVKHVEMDWAFVLPVTLGDLSKDPASLDLVSKKLAHLRFVGGSVPEAAGDIVASKMPVYQATGSSETSALALIHAPNDNDKRSWNYIQVHPTINAEFRHEYGDLHEMVIVRSPEKEEYQPVFLHFPDQKEYGTRDLLSPHPTRPGFWTYRGRKDDIIVFLNGEKTNPISFEQELSRHPEVRSAIVAGAQRFEACLLVELVKSEPLSADQRAQVIERIWPTVQRANGQCPAHARVSKSKILITDPSKPMARAAKGTVQRAATVILYLEEIDRLYAEKVVNVPSSGLASIDLGSPEAVAEKIHEHVLDVTLWNRLDNGTDFFSLGMDSLQVLQLSRLLSIPAGTIYKNPSVDLLMKALSHSAQGGSASIDQHTSAMAAMLCKYEDAIDRITPSPGQAPNCTSKTNAGVVVLTGSTGAVGSYILNKLLQNDRVPHVYCLNRAQDSQTLQITRNSERRIPTEFPPDRVTFLTADLTKDHFGLDGEIYSKLLSTVTQIVHNAWPVNFNQTLQSFQPSLDGVLSLVSFAASAKLSPSIFFLSSISAVSNYHCIPGADERVPEQVITNLLCPASMGYGESKYLAERMLGYAAQKLNVKTGIARVGQIAGTAQNPHGWNKHEWLPSLVISSQYLGAIPDSLGSAENGSQRGILDRIDWVPIDQLASVLVELSLKLSAEPPSPETRVFHPINPKWVSWRSLVPTVIGTLQSCAEGKTDIKVVPFKEWTKRLRSTVSAITEDPTLAVDMLRVNPAVTLLGFYESLSVDGDDQLTTQLAIEKTLDKSPSLQTLEAVKPEWLSGWIRDWFLA</sequence>
<feature type="domain" description="AMP-dependent synthetase/ligase" evidence="3">
    <location>
        <begin position="277"/>
        <end position="586"/>
    </location>
</feature>
<keyword evidence="2" id="KW-0597">Phosphoprotein</keyword>
<evidence type="ECO:0000313" key="6">
    <source>
        <dbReference type="EMBL" id="KAF7133671.1"/>
    </source>
</evidence>
<dbReference type="InterPro" id="IPR005645">
    <property type="entry name" value="FSH-like_dom"/>
</dbReference>
<dbReference type="Proteomes" id="UP000662466">
    <property type="component" value="Unassembled WGS sequence"/>
</dbReference>
<organism evidence="7 9">
    <name type="scientific">Aspergillus hiratsukae</name>
    <dbReference type="NCBI Taxonomy" id="1194566"/>
    <lineage>
        <taxon>Eukaryota</taxon>
        <taxon>Fungi</taxon>
        <taxon>Dikarya</taxon>
        <taxon>Ascomycota</taxon>
        <taxon>Pezizomycotina</taxon>
        <taxon>Eurotiomycetes</taxon>
        <taxon>Eurotiomycetidae</taxon>
        <taxon>Eurotiales</taxon>
        <taxon>Aspergillaceae</taxon>
        <taxon>Aspergillus</taxon>
        <taxon>Aspergillus subgen. Fumigati</taxon>
    </lineage>
</organism>
<evidence type="ECO:0000259" key="3">
    <source>
        <dbReference type="Pfam" id="PF00501"/>
    </source>
</evidence>
<dbReference type="Gene3D" id="3.40.50.12780">
    <property type="entry name" value="N-terminal domain of ligase-like"/>
    <property type="match status" value="1"/>
</dbReference>
<evidence type="ECO:0008006" key="10">
    <source>
        <dbReference type="Google" id="ProtNLM"/>
    </source>
</evidence>
<accession>A0A8H6QBY8</accession>
<dbReference type="Pfam" id="PF23562">
    <property type="entry name" value="AMP-binding_C_3"/>
    <property type="match status" value="1"/>
</dbReference>
<dbReference type="Pfam" id="PF00501">
    <property type="entry name" value="AMP-binding"/>
    <property type="match status" value="1"/>
</dbReference>
<name>A0A8H6QBY8_9EURO</name>
<feature type="domain" description="Serine hydrolase" evidence="4">
    <location>
        <begin position="2"/>
        <end position="228"/>
    </location>
</feature>
<keyword evidence="8" id="KW-1185">Reference proteome</keyword>
<dbReference type="SUPFAM" id="SSF47336">
    <property type="entry name" value="ACP-like"/>
    <property type="match status" value="1"/>
</dbReference>
<dbReference type="Gene3D" id="3.40.50.720">
    <property type="entry name" value="NAD(P)-binding Rossmann-like Domain"/>
    <property type="match status" value="1"/>
</dbReference>
<dbReference type="PANTHER" id="PTHR43439">
    <property type="entry name" value="PHENYLACETATE-COENZYME A LIGASE"/>
    <property type="match status" value="1"/>
</dbReference>
<dbReference type="PROSITE" id="PS00012">
    <property type="entry name" value="PHOSPHOPANTETHEINE"/>
    <property type="match status" value="1"/>
</dbReference>
<gene>
    <name evidence="6" type="ORF">CNMCM5793_004969</name>
    <name evidence="7" type="ORF">CNMCM6106_005039</name>
</gene>
<protein>
    <recommendedName>
        <fullName evidence="10">Carrier domain-containing protein</fullName>
    </recommendedName>
</protein>
<dbReference type="InterPro" id="IPR029058">
    <property type="entry name" value="AB_hydrolase_fold"/>
</dbReference>
<dbReference type="InterPro" id="IPR036736">
    <property type="entry name" value="ACP-like_sf"/>
</dbReference>
<dbReference type="EMBL" id="JACBAD010001826">
    <property type="protein sequence ID" value="KAF7133671.1"/>
    <property type="molecule type" value="Genomic_DNA"/>
</dbReference>
<dbReference type="SUPFAM" id="SSF51735">
    <property type="entry name" value="NAD(P)-binding Rossmann-fold domains"/>
    <property type="match status" value="1"/>
</dbReference>
<evidence type="ECO:0000256" key="1">
    <source>
        <dbReference type="ARBA" id="ARBA00022450"/>
    </source>
</evidence>
<evidence type="ECO:0000256" key="2">
    <source>
        <dbReference type="ARBA" id="ARBA00022553"/>
    </source>
</evidence>
<dbReference type="InterPro" id="IPR000873">
    <property type="entry name" value="AMP-dep_synth/lig_dom"/>
</dbReference>
<dbReference type="OrthoDB" id="429813at2759"/>
<evidence type="ECO:0000313" key="8">
    <source>
        <dbReference type="Proteomes" id="UP000630445"/>
    </source>
</evidence>
<dbReference type="InterPro" id="IPR020845">
    <property type="entry name" value="AMP-binding_CS"/>
</dbReference>
<dbReference type="Proteomes" id="UP000630445">
    <property type="component" value="Unassembled WGS sequence"/>
</dbReference>
<dbReference type="PROSITE" id="PS00455">
    <property type="entry name" value="AMP_BINDING"/>
    <property type="match status" value="1"/>
</dbReference>
<evidence type="ECO:0000313" key="9">
    <source>
        <dbReference type="Proteomes" id="UP000662466"/>
    </source>
</evidence>